<sequence>MFDEFSKRSKAVRAALELAQQRDWGEIGLIDIAKQAGLDLADLRAEFSCKSDILRAFQAEVDADVLAKAKQAGADQSVRDRLFDLMMMRFEVMAPYKPALKRIACYLRCRPGEASLLACSSLASQYWMLAGAGAKLDGARAAVRVAGLATVYGKVFQVWLEDSSPSLDRTMAALDRALSNGERMLANMDQVCGMLCGLVPRGWKRKGGADAPSRPTPPPDTGPAPAV</sequence>
<dbReference type="Gene3D" id="1.10.357.10">
    <property type="entry name" value="Tetracycline Repressor, domain 2"/>
    <property type="match status" value="1"/>
</dbReference>
<proteinExistence type="predicted"/>
<name>A0A1E3W236_9HYPH</name>
<dbReference type="RefSeq" id="WP_069441129.1">
    <property type="nucleotide sequence ID" value="NZ_LPWF01000016.1"/>
</dbReference>
<feature type="region of interest" description="Disordered" evidence="1">
    <location>
        <begin position="206"/>
        <end position="227"/>
    </location>
</feature>
<dbReference type="EMBL" id="LPWF01000016">
    <property type="protein sequence ID" value="ODR99581.1"/>
    <property type="molecule type" value="Genomic_DNA"/>
</dbReference>
<comment type="caution">
    <text evidence="2">The sequence shown here is derived from an EMBL/GenBank/DDBJ whole genome shotgun (WGS) entry which is preliminary data.</text>
</comment>
<accession>A0A1E3W236</accession>
<dbReference type="SUPFAM" id="SSF46689">
    <property type="entry name" value="Homeodomain-like"/>
    <property type="match status" value="1"/>
</dbReference>
<organism evidence="2 3">
    <name type="scientific">Methyloceanibacter superfactus</name>
    <dbReference type="NCBI Taxonomy" id="1774969"/>
    <lineage>
        <taxon>Bacteria</taxon>
        <taxon>Pseudomonadati</taxon>
        <taxon>Pseudomonadota</taxon>
        <taxon>Alphaproteobacteria</taxon>
        <taxon>Hyphomicrobiales</taxon>
        <taxon>Hyphomicrobiaceae</taxon>
        <taxon>Methyloceanibacter</taxon>
    </lineage>
</organism>
<dbReference type="STRING" id="1774969.AUC69_08035"/>
<feature type="compositionally biased region" description="Pro residues" evidence="1">
    <location>
        <begin position="214"/>
        <end position="227"/>
    </location>
</feature>
<gene>
    <name evidence="2" type="ORF">AUC69_08035</name>
</gene>
<keyword evidence="3" id="KW-1185">Reference proteome</keyword>
<evidence type="ECO:0000313" key="2">
    <source>
        <dbReference type="EMBL" id="ODR99581.1"/>
    </source>
</evidence>
<protein>
    <recommendedName>
        <fullName evidence="4">HTH tetR-type domain-containing protein</fullName>
    </recommendedName>
</protein>
<reference evidence="2 3" key="1">
    <citation type="journal article" date="2016" name="Environ. Microbiol.">
        <title>New Methyloceanibacter diversity from North Sea sediments includes methanotroph containing solely the soluble methane monooxygenase.</title>
        <authorList>
            <person name="Vekeman B."/>
            <person name="Kerckhof F.M."/>
            <person name="Cremers G."/>
            <person name="de Vos P."/>
            <person name="Vandamme P."/>
            <person name="Boon N."/>
            <person name="Op den Camp H.J."/>
            <person name="Heylen K."/>
        </authorList>
    </citation>
    <scope>NUCLEOTIDE SEQUENCE [LARGE SCALE GENOMIC DNA]</scope>
    <source>
        <strain evidence="2 3">R-67175</strain>
    </source>
</reference>
<evidence type="ECO:0000256" key="1">
    <source>
        <dbReference type="SAM" id="MobiDB-lite"/>
    </source>
</evidence>
<evidence type="ECO:0008006" key="4">
    <source>
        <dbReference type="Google" id="ProtNLM"/>
    </source>
</evidence>
<dbReference type="Proteomes" id="UP000094472">
    <property type="component" value="Unassembled WGS sequence"/>
</dbReference>
<evidence type="ECO:0000313" key="3">
    <source>
        <dbReference type="Proteomes" id="UP000094472"/>
    </source>
</evidence>
<dbReference type="AlphaFoldDB" id="A0A1E3W236"/>
<dbReference type="OrthoDB" id="7828598at2"/>
<dbReference type="InterPro" id="IPR009057">
    <property type="entry name" value="Homeodomain-like_sf"/>
</dbReference>